<feature type="domain" description="Resolvase/invertase-type recombinase catalytic" evidence="2">
    <location>
        <begin position="4"/>
        <end position="155"/>
    </location>
</feature>
<feature type="compositionally biased region" description="Basic and acidic residues" evidence="1">
    <location>
        <begin position="142"/>
        <end position="151"/>
    </location>
</feature>
<feature type="compositionally biased region" description="Low complexity" evidence="1">
    <location>
        <begin position="159"/>
        <end position="170"/>
    </location>
</feature>
<dbReference type="InterPro" id="IPR038109">
    <property type="entry name" value="DNA_bind_recomb_sf"/>
</dbReference>
<evidence type="ECO:0000259" key="2">
    <source>
        <dbReference type="PROSITE" id="PS51736"/>
    </source>
</evidence>
<dbReference type="Pfam" id="PF07508">
    <property type="entry name" value="Recombinase"/>
    <property type="match status" value="1"/>
</dbReference>
<dbReference type="InterPro" id="IPR011109">
    <property type="entry name" value="DNA_bind_recombinase_dom"/>
</dbReference>
<dbReference type="Proteomes" id="UP001157126">
    <property type="component" value="Unassembled WGS sequence"/>
</dbReference>
<dbReference type="InterPro" id="IPR050639">
    <property type="entry name" value="SSR_resolvase"/>
</dbReference>
<organism evidence="4 5">
    <name type="scientific">Mobilicoccus caccae</name>
    <dbReference type="NCBI Taxonomy" id="1859295"/>
    <lineage>
        <taxon>Bacteria</taxon>
        <taxon>Bacillati</taxon>
        <taxon>Actinomycetota</taxon>
        <taxon>Actinomycetes</taxon>
        <taxon>Micrococcales</taxon>
        <taxon>Dermatophilaceae</taxon>
        <taxon>Mobilicoccus</taxon>
    </lineage>
</organism>
<comment type="caution">
    <text evidence="4">The sequence shown here is derived from an EMBL/GenBank/DDBJ whole genome shotgun (WGS) entry which is preliminary data.</text>
</comment>
<sequence>MGNRAAIYTRISRDADGRALGVTRQEEDCRTLANRHGLTVVEAFTDNDIGASTRSRKRRRPGYESMLDGAREGRFDVVLAYSNSRLTRRPLELEDLITLHEKHGTRVLTVVSGNDDLGTADGRMVARIKASVDAAEAERVSERARRAKDQRALSGTPLGGRRPYGYEPGGMVVRDDEAARVREATEEILAGGSIRGLVARWNREGVPTSTGNKWGASALRVMLLRPRNAGLMKHRGDIVGKAAWPAIVPEEQWRAVVDLLTNPTRRTTPGPERKYLGSGLFRCAACGQTVIGGFTNGHLVYRCRPGCVSRGMLDVDDLVTGVIVERLRRPDFSDALAGAAAPGVDVAALELRTTVLRDRLDRLAMDYAEGHVDAQQLAVGSKVLRAQLAEVRERISAAFQGTALTGIADAPDPGDALMRADLARRRAVLDALVVVTLVKSERGRPKGWTPGDSYFRPETMKFEWKGATS</sequence>
<dbReference type="InterPro" id="IPR036162">
    <property type="entry name" value="Resolvase-like_N_sf"/>
</dbReference>
<evidence type="ECO:0000313" key="5">
    <source>
        <dbReference type="Proteomes" id="UP001157126"/>
    </source>
</evidence>
<protein>
    <submittedName>
        <fullName evidence="4">Serine recombinase</fullName>
    </submittedName>
</protein>
<dbReference type="Gene3D" id="3.90.1750.20">
    <property type="entry name" value="Putative Large Serine Recombinase, Chain B, Domain 2"/>
    <property type="match status" value="1"/>
</dbReference>
<keyword evidence="5" id="KW-1185">Reference proteome</keyword>
<dbReference type="CDD" id="cd00338">
    <property type="entry name" value="Ser_Recombinase"/>
    <property type="match status" value="1"/>
</dbReference>
<feature type="region of interest" description="Disordered" evidence="1">
    <location>
        <begin position="142"/>
        <end position="170"/>
    </location>
</feature>
<gene>
    <name evidence="4" type="ORF">GCM10025883_22400</name>
</gene>
<dbReference type="PROSITE" id="PS51736">
    <property type="entry name" value="RECOMBINASES_3"/>
    <property type="match status" value="1"/>
</dbReference>
<accession>A0ABQ6IQL3</accession>
<dbReference type="SUPFAM" id="SSF53041">
    <property type="entry name" value="Resolvase-like"/>
    <property type="match status" value="1"/>
</dbReference>
<name>A0ABQ6IQL3_9MICO</name>
<dbReference type="SMART" id="SM00857">
    <property type="entry name" value="Resolvase"/>
    <property type="match status" value="1"/>
</dbReference>
<dbReference type="PANTHER" id="PTHR30461">
    <property type="entry name" value="DNA-INVERTASE FROM LAMBDOID PROPHAGE"/>
    <property type="match status" value="1"/>
</dbReference>
<evidence type="ECO:0000259" key="3">
    <source>
        <dbReference type="PROSITE" id="PS51737"/>
    </source>
</evidence>
<feature type="domain" description="Recombinase" evidence="3">
    <location>
        <begin position="163"/>
        <end position="266"/>
    </location>
</feature>
<proteinExistence type="predicted"/>
<dbReference type="EMBL" id="BSUO01000001">
    <property type="protein sequence ID" value="GMA40195.1"/>
    <property type="molecule type" value="Genomic_DNA"/>
</dbReference>
<evidence type="ECO:0000256" key="1">
    <source>
        <dbReference type="SAM" id="MobiDB-lite"/>
    </source>
</evidence>
<dbReference type="PROSITE" id="PS50890">
    <property type="entry name" value="PUA"/>
    <property type="match status" value="1"/>
</dbReference>
<dbReference type="RefSeq" id="WP_284303936.1">
    <property type="nucleotide sequence ID" value="NZ_BSUO01000001.1"/>
</dbReference>
<dbReference type="PROSITE" id="PS51737">
    <property type="entry name" value="RECOMBINASE_DNA_BIND"/>
    <property type="match status" value="1"/>
</dbReference>
<dbReference type="PANTHER" id="PTHR30461:SF23">
    <property type="entry name" value="DNA RECOMBINASE-RELATED"/>
    <property type="match status" value="1"/>
</dbReference>
<reference evidence="5" key="1">
    <citation type="journal article" date="2019" name="Int. J. Syst. Evol. Microbiol.">
        <title>The Global Catalogue of Microorganisms (GCM) 10K type strain sequencing project: providing services to taxonomists for standard genome sequencing and annotation.</title>
        <authorList>
            <consortium name="The Broad Institute Genomics Platform"/>
            <consortium name="The Broad Institute Genome Sequencing Center for Infectious Disease"/>
            <person name="Wu L."/>
            <person name="Ma J."/>
        </authorList>
    </citation>
    <scope>NUCLEOTIDE SEQUENCE [LARGE SCALE GENOMIC DNA]</scope>
    <source>
        <strain evidence="5">NBRC 113072</strain>
    </source>
</reference>
<dbReference type="Pfam" id="PF00239">
    <property type="entry name" value="Resolvase"/>
    <property type="match status" value="1"/>
</dbReference>
<dbReference type="InterPro" id="IPR006119">
    <property type="entry name" value="Resolv_N"/>
</dbReference>
<dbReference type="Gene3D" id="3.40.50.1390">
    <property type="entry name" value="Resolvase, N-terminal catalytic domain"/>
    <property type="match status" value="1"/>
</dbReference>
<evidence type="ECO:0000313" key="4">
    <source>
        <dbReference type="EMBL" id="GMA40195.1"/>
    </source>
</evidence>